<dbReference type="InterPro" id="IPR000551">
    <property type="entry name" value="MerR-type_HTH_dom"/>
</dbReference>
<dbReference type="PANTHER" id="PTHR30204">
    <property type="entry name" value="REDOX-CYCLING DRUG-SENSING TRANSCRIPTIONAL ACTIVATOR SOXR"/>
    <property type="match status" value="1"/>
</dbReference>
<dbReference type="Pfam" id="PF13411">
    <property type="entry name" value="MerR_1"/>
    <property type="match status" value="1"/>
</dbReference>
<evidence type="ECO:0000256" key="2">
    <source>
        <dbReference type="SAM" id="Coils"/>
    </source>
</evidence>
<sequence>MTMPPTLDPDDTTPVFPIAVAAELAGMHPQTLRQYDRLGLVVPARTAGRVRRYSLSDIARLREIAELSEEGLGLEGILRVLRLREEVQLLRRRVRELEGELAEARTRSGQSRRVFSAGEHSVVAMMLGERPRRGEIVRWTPHPLRADLVTGTEYRVRIDYDIEDDTQDAGDTDTPRERNGNASRDRNH</sequence>
<evidence type="ECO:0000313" key="6">
    <source>
        <dbReference type="Proteomes" id="UP001597453"/>
    </source>
</evidence>
<dbReference type="NCBIfam" id="NF047375">
    <property type="entry name" value="HeatShock_HspR"/>
    <property type="match status" value="1"/>
</dbReference>
<evidence type="ECO:0000256" key="1">
    <source>
        <dbReference type="ARBA" id="ARBA00023125"/>
    </source>
</evidence>
<comment type="caution">
    <text evidence="5">The sequence shown here is derived from an EMBL/GenBank/DDBJ whole genome shotgun (WGS) entry which is preliminary data.</text>
</comment>
<dbReference type="RefSeq" id="WP_370664377.1">
    <property type="nucleotide sequence ID" value="NZ_JBHUNF010000004.1"/>
</dbReference>
<organism evidence="5 6">
    <name type="scientific">Gulosibacter bifidus</name>
    <dbReference type="NCBI Taxonomy" id="272239"/>
    <lineage>
        <taxon>Bacteria</taxon>
        <taxon>Bacillati</taxon>
        <taxon>Actinomycetota</taxon>
        <taxon>Actinomycetes</taxon>
        <taxon>Micrococcales</taxon>
        <taxon>Microbacteriaceae</taxon>
        <taxon>Gulosibacter</taxon>
    </lineage>
</organism>
<name>A0ABW5RJE6_9MICO</name>
<evidence type="ECO:0000313" key="5">
    <source>
        <dbReference type="EMBL" id="MFD2675175.1"/>
    </source>
</evidence>
<accession>A0ABW5RJE6</accession>
<dbReference type="PRINTS" id="PR00040">
    <property type="entry name" value="HTHMERR"/>
</dbReference>
<keyword evidence="2" id="KW-0175">Coiled coil</keyword>
<proteinExistence type="predicted"/>
<feature type="compositionally biased region" description="Basic and acidic residues" evidence="3">
    <location>
        <begin position="173"/>
        <end position="188"/>
    </location>
</feature>
<dbReference type="InterPro" id="IPR047057">
    <property type="entry name" value="MerR_fam"/>
</dbReference>
<reference evidence="6" key="1">
    <citation type="journal article" date="2019" name="Int. J. Syst. Evol. Microbiol.">
        <title>The Global Catalogue of Microorganisms (GCM) 10K type strain sequencing project: providing services to taxonomists for standard genome sequencing and annotation.</title>
        <authorList>
            <consortium name="The Broad Institute Genomics Platform"/>
            <consortium name="The Broad Institute Genome Sequencing Center for Infectious Disease"/>
            <person name="Wu L."/>
            <person name="Ma J."/>
        </authorList>
    </citation>
    <scope>NUCLEOTIDE SEQUENCE [LARGE SCALE GENOMIC DNA]</scope>
    <source>
        <strain evidence="6">TISTR 1511</strain>
    </source>
</reference>
<keyword evidence="6" id="KW-1185">Reference proteome</keyword>
<dbReference type="SMART" id="SM00422">
    <property type="entry name" value="HTH_MERR"/>
    <property type="match status" value="1"/>
</dbReference>
<gene>
    <name evidence="5" type="ORF">ACFSUQ_07700</name>
</gene>
<dbReference type="PANTHER" id="PTHR30204:SF58">
    <property type="entry name" value="HTH-TYPE TRANSCRIPTIONAL REGULATOR YFMP"/>
    <property type="match status" value="1"/>
</dbReference>
<dbReference type="InterPro" id="IPR009061">
    <property type="entry name" value="DNA-bd_dom_put_sf"/>
</dbReference>
<evidence type="ECO:0000256" key="3">
    <source>
        <dbReference type="SAM" id="MobiDB-lite"/>
    </source>
</evidence>
<dbReference type="Proteomes" id="UP001597453">
    <property type="component" value="Unassembled WGS sequence"/>
</dbReference>
<feature type="region of interest" description="Disordered" evidence="3">
    <location>
        <begin position="165"/>
        <end position="188"/>
    </location>
</feature>
<dbReference type="PROSITE" id="PS50937">
    <property type="entry name" value="HTH_MERR_2"/>
    <property type="match status" value="1"/>
</dbReference>
<feature type="domain" description="HTH merR-type" evidence="4">
    <location>
        <begin position="15"/>
        <end position="83"/>
    </location>
</feature>
<dbReference type="Gene3D" id="1.10.1660.10">
    <property type="match status" value="1"/>
</dbReference>
<feature type="coiled-coil region" evidence="2">
    <location>
        <begin position="80"/>
        <end position="107"/>
    </location>
</feature>
<dbReference type="EMBL" id="JBHUNF010000004">
    <property type="protein sequence ID" value="MFD2675175.1"/>
    <property type="molecule type" value="Genomic_DNA"/>
</dbReference>
<dbReference type="SUPFAM" id="SSF46955">
    <property type="entry name" value="Putative DNA-binding domain"/>
    <property type="match status" value="1"/>
</dbReference>
<evidence type="ECO:0000259" key="4">
    <source>
        <dbReference type="PROSITE" id="PS50937"/>
    </source>
</evidence>
<keyword evidence="1" id="KW-0238">DNA-binding</keyword>
<keyword evidence="5" id="KW-0346">Stress response</keyword>
<protein>
    <submittedName>
        <fullName evidence="5">Heat shock protein transcriptional repressor HspR</fullName>
    </submittedName>
</protein>